<dbReference type="GO" id="GO:0042575">
    <property type="term" value="C:DNA polymerase complex"/>
    <property type="evidence" value="ECO:0007669"/>
    <property type="project" value="UniProtKB-ARBA"/>
</dbReference>
<proteinExistence type="predicted"/>
<sequence length="483" mass="54567">MEKVIDQHIRTRYLVARPLSCNQHAYQKGKSTESALVALIDKAERSLEDKQTALCAFLDIEGAFDNTPTATILKGLNAKGVDITTTRWVEYMLSNRCAKVTLNEHSHNFYTTRGCPQGGVLSPLLWTLAVDLLLVIMADLDYDTQGYADDLVVVVRGPCLNTISTRLQGALNTITRWCRENELSINADKTVIVPFTRKRKLVRLTELRLNGKTLNLSNEVKYLGVTIDQKLTWNSHLNNIIQKAKMALWICCRMAGAKWGLKPKMALWMYTAVVRPIITYASVVWCNKTKQKTTMSKLDSIQRMACLIITGAFHSAPGDALNALLDIAPLYLHVQKEAKSCLYRLCTQSNVKLQSQYMNKLKELTFEHKTLKMPVDGMSTEFNFAKQYQIDLPNRDMWLKNQESHKKGSHVWFTDGSKKGSDVGCGIYGLKPRFDMSVNLGKEATIFQAEVFAINKCAEVILERKLRNQNIYINSDSQAALLL</sequence>
<organism evidence="2 3">
    <name type="scientific">Brenthis ino</name>
    <name type="common">lesser marbled fritillary</name>
    <dbReference type="NCBI Taxonomy" id="405034"/>
    <lineage>
        <taxon>Eukaryota</taxon>
        <taxon>Metazoa</taxon>
        <taxon>Ecdysozoa</taxon>
        <taxon>Arthropoda</taxon>
        <taxon>Hexapoda</taxon>
        <taxon>Insecta</taxon>
        <taxon>Pterygota</taxon>
        <taxon>Neoptera</taxon>
        <taxon>Endopterygota</taxon>
        <taxon>Lepidoptera</taxon>
        <taxon>Glossata</taxon>
        <taxon>Ditrysia</taxon>
        <taxon>Papilionoidea</taxon>
        <taxon>Nymphalidae</taxon>
        <taxon>Heliconiinae</taxon>
        <taxon>Argynnini</taxon>
        <taxon>Brenthis</taxon>
    </lineage>
</organism>
<protein>
    <recommendedName>
        <fullName evidence="1">Reverse transcriptase domain-containing protein</fullName>
    </recommendedName>
</protein>
<dbReference type="PROSITE" id="PS50878">
    <property type="entry name" value="RT_POL"/>
    <property type="match status" value="1"/>
</dbReference>
<keyword evidence="3" id="KW-1185">Reference proteome</keyword>
<dbReference type="GO" id="GO:0003676">
    <property type="term" value="F:nucleic acid binding"/>
    <property type="evidence" value="ECO:0007669"/>
    <property type="project" value="InterPro"/>
</dbReference>
<dbReference type="InterPro" id="IPR000477">
    <property type="entry name" value="RT_dom"/>
</dbReference>
<evidence type="ECO:0000313" key="3">
    <source>
        <dbReference type="Proteomes" id="UP000838878"/>
    </source>
</evidence>
<dbReference type="InterPro" id="IPR036397">
    <property type="entry name" value="RNaseH_sf"/>
</dbReference>
<dbReference type="SUPFAM" id="SSF56672">
    <property type="entry name" value="DNA/RNA polymerases"/>
    <property type="match status" value="1"/>
</dbReference>
<gene>
    <name evidence="2" type="ORF">BINO364_LOCUS78</name>
</gene>
<dbReference type="OrthoDB" id="5419617at2759"/>
<feature type="domain" description="Reverse transcriptase" evidence="1">
    <location>
        <begin position="1"/>
        <end position="227"/>
    </location>
</feature>
<name>A0A8S4HV33_9NEOP</name>
<evidence type="ECO:0000313" key="2">
    <source>
        <dbReference type="EMBL" id="CAH0712852.1"/>
    </source>
</evidence>
<dbReference type="PANTHER" id="PTHR33332">
    <property type="entry name" value="REVERSE TRANSCRIPTASE DOMAIN-CONTAINING PROTEIN"/>
    <property type="match status" value="1"/>
</dbReference>
<evidence type="ECO:0000259" key="1">
    <source>
        <dbReference type="PROSITE" id="PS50878"/>
    </source>
</evidence>
<accession>A0A8S4HV33</accession>
<dbReference type="SUPFAM" id="SSF53098">
    <property type="entry name" value="Ribonuclease H-like"/>
    <property type="match status" value="1"/>
</dbReference>
<dbReference type="Gene3D" id="3.30.420.10">
    <property type="entry name" value="Ribonuclease H-like superfamily/Ribonuclease H"/>
    <property type="match status" value="1"/>
</dbReference>
<dbReference type="Pfam" id="PF00078">
    <property type="entry name" value="RVT_1"/>
    <property type="match status" value="1"/>
</dbReference>
<dbReference type="InterPro" id="IPR012337">
    <property type="entry name" value="RNaseH-like_sf"/>
</dbReference>
<dbReference type="Proteomes" id="UP000838878">
    <property type="component" value="Chromosome 1"/>
</dbReference>
<feature type="non-terminal residue" evidence="2">
    <location>
        <position position="483"/>
    </location>
</feature>
<dbReference type="CDD" id="cd01650">
    <property type="entry name" value="RT_nLTR_like"/>
    <property type="match status" value="1"/>
</dbReference>
<dbReference type="EMBL" id="OV170221">
    <property type="protein sequence ID" value="CAH0712852.1"/>
    <property type="molecule type" value="Genomic_DNA"/>
</dbReference>
<dbReference type="InterPro" id="IPR043502">
    <property type="entry name" value="DNA/RNA_pol_sf"/>
</dbReference>
<reference evidence="2" key="1">
    <citation type="submission" date="2021-12" db="EMBL/GenBank/DDBJ databases">
        <authorList>
            <person name="Martin H S."/>
        </authorList>
    </citation>
    <scope>NUCLEOTIDE SEQUENCE</scope>
</reference>
<dbReference type="AlphaFoldDB" id="A0A8S4HV33"/>
<dbReference type="GO" id="GO:0071897">
    <property type="term" value="P:DNA biosynthetic process"/>
    <property type="evidence" value="ECO:0007669"/>
    <property type="project" value="UniProtKB-ARBA"/>
</dbReference>